<accession>X0ZQW2</accession>
<keyword evidence="1" id="KW-1133">Transmembrane helix</keyword>
<proteinExistence type="predicted"/>
<gene>
    <name evidence="2" type="ORF">S01H4_14593</name>
</gene>
<keyword evidence="1" id="KW-0472">Membrane</keyword>
<dbReference type="EMBL" id="BART01006398">
    <property type="protein sequence ID" value="GAG62833.1"/>
    <property type="molecule type" value="Genomic_DNA"/>
</dbReference>
<dbReference type="AlphaFoldDB" id="X0ZQW2"/>
<feature type="transmembrane region" description="Helical" evidence="1">
    <location>
        <begin position="6"/>
        <end position="23"/>
    </location>
</feature>
<reference evidence="2" key="1">
    <citation type="journal article" date="2014" name="Front. Microbiol.">
        <title>High frequency of phylogenetically diverse reductive dehalogenase-homologous genes in deep subseafloor sedimentary metagenomes.</title>
        <authorList>
            <person name="Kawai M."/>
            <person name="Futagami T."/>
            <person name="Toyoda A."/>
            <person name="Takaki Y."/>
            <person name="Nishi S."/>
            <person name="Hori S."/>
            <person name="Arai W."/>
            <person name="Tsubouchi T."/>
            <person name="Morono Y."/>
            <person name="Uchiyama I."/>
            <person name="Ito T."/>
            <person name="Fujiyama A."/>
            <person name="Inagaki F."/>
            <person name="Takami H."/>
        </authorList>
    </citation>
    <scope>NUCLEOTIDE SEQUENCE</scope>
    <source>
        <strain evidence="2">Expedition CK06-06</strain>
    </source>
</reference>
<protein>
    <submittedName>
        <fullName evidence="2">Uncharacterized protein</fullName>
    </submittedName>
</protein>
<sequence>MFSIGLITGIIIGFISGLLYVGWKLNKGDITVFKNAEALFLWLKNLYTKK</sequence>
<evidence type="ECO:0000256" key="1">
    <source>
        <dbReference type="SAM" id="Phobius"/>
    </source>
</evidence>
<evidence type="ECO:0000313" key="2">
    <source>
        <dbReference type="EMBL" id="GAG62833.1"/>
    </source>
</evidence>
<keyword evidence="1" id="KW-0812">Transmembrane</keyword>
<organism evidence="2">
    <name type="scientific">marine sediment metagenome</name>
    <dbReference type="NCBI Taxonomy" id="412755"/>
    <lineage>
        <taxon>unclassified sequences</taxon>
        <taxon>metagenomes</taxon>
        <taxon>ecological metagenomes</taxon>
    </lineage>
</organism>
<name>X0ZQW2_9ZZZZ</name>
<comment type="caution">
    <text evidence="2">The sequence shown here is derived from an EMBL/GenBank/DDBJ whole genome shotgun (WGS) entry which is preliminary data.</text>
</comment>